<protein>
    <recommendedName>
        <fullName evidence="3">ERF family protein</fullName>
    </recommendedName>
</protein>
<dbReference type="GeneID" id="66351643"/>
<dbReference type="InterPro" id="IPR007499">
    <property type="entry name" value="ERF_bacteria_virus"/>
</dbReference>
<reference evidence="1 2" key="1">
    <citation type="submission" date="2017-05" db="EMBL/GenBank/DDBJ databases">
        <title>Genome sequence of Acetobacter pasteurianus subsp. ascendens strain SRCM101447.</title>
        <authorList>
            <person name="Cho S.H."/>
        </authorList>
    </citation>
    <scope>NUCLEOTIDE SEQUENCE [LARGE SCALE GENOMIC DNA]</scope>
    <source>
        <strain evidence="1 2">SRCM101447</strain>
    </source>
</reference>
<evidence type="ECO:0000313" key="2">
    <source>
        <dbReference type="Proteomes" id="UP000195633"/>
    </source>
</evidence>
<dbReference type="RefSeq" id="WP_019087809.1">
    <property type="nucleotide sequence ID" value="NZ_CP021524.1"/>
</dbReference>
<dbReference type="AlphaFoldDB" id="A0A1Y0V5C7"/>
<dbReference type="EMBL" id="CP021524">
    <property type="protein sequence ID" value="ARW10017.1"/>
    <property type="molecule type" value="Genomic_DNA"/>
</dbReference>
<evidence type="ECO:0000313" key="1">
    <source>
        <dbReference type="EMBL" id="ARW10017.1"/>
    </source>
</evidence>
<sequence length="252" mass="28196">MSEVMTRPQEAQKQVAPPNQGDQLLSIITQAASNPQCDVEKLRALLDMKKQVMEMDDRKEFSEAMSAAMGEMPQIFKAGIKEMNGKGSYRFARWEDMDSAIRPVLLRHGLRLSFTTERAEGNYIRVIGRITHANGQFQESSMELPIDNGPGRTEVQARGSTISYGKRYCAEMLLNIVRTNEDNDGAYTPQKQEIKLITPDQKDELVDLLQKSGANTSAFLAYFHCKTLDAMPEKAFSNAKAKLLQKINGGSK</sequence>
<dbReference type="Proteomes" id="UP000195633">
    <property type="component" value="Chromosome"/>
</dbReference>
<dbReference type="Pfam" id="PF04404">
    <property type="entry name" value="ERF"/>
    <property type="match status" value="1"/>
</dbReference>
<gene>
    <name evidence="1" type="ORF">S101447_00915</name>
</gene>
<proteinExistence type="predicted"/>
<accession>A0A1Y0V5C7</accession>
<evidence type="ECO:0008006" key="3">
    <source>
        <dbReference type="Google" id="ProtNLM"/>
    </source>
</evidence>
<organism evidence="1 2">
    <name type="scientific">Acetobacter ascendens</name>
    <dbReference type="NCBI Taxonomy" id="481146"/>
    <lineage>
        <taxon>Bacteria</taxon>
        <taxon>Pseudomonadati</taxon>
        <taxon>Pseudomonadota</taxon>
        <taxon>Alphaproteobacteria</taxon>
        <taxon>Acetobacterales</taxon>
        <taxon>Acetobacteraceae</taxon>
        <taxon>Acetobacter</taxon>
    </lineage>
</organism>
<name>A0A1Y0V5C7_9PROT</name>